<dbReference type="EMBL" id="FOUY01000081">
    <property type="protein sequence ID" value="SFO53709.1"/>
    <property type="molecule type" value="Genomic_DNA"/>
</dbReference>
<dbReference type="OrthoDB" id="3821358at2"/>
<dbReference type="Proteomes" id="UP000199614">
    <property type="component" value="Unassembled WGS sequence"/>
</dbReference>
<evidence type="ECO:0000313" key="3">
    <source>
        <dbReference type="Proteomes" id="UP000199614"/>
    </source>
</evidence>
<proteinExistence type="predicted"/>
<dbReference type="STRING" id="260086.SAMN05216207_10812"/>
<accession>A0A1I5I001</accession>
<dbReference type="Pfam" id="PF21806">
    <property type="entry name" value="DUF6879"/>
    <property type="match status" value="1"/>
</dbReference>
<evidence type="ECO:0000259" key="1">
    <source>
        <dbReference type="Pfam" id="PF21806"/>
    </source>
</evidence>
<name>A0A1I5I001_PSUAM</name>
<organism evidence="2 3">
    <name type="scientific">Pseudonocardia ammonioxydans</name>
    <dbReference type="NCBI Taxonomy" id="260086"/>
    <lineage>
        <taxon>Bacteria</taxon>
        <taxon>Bacillati</taxon>
        <taxon>Actinomycetota</taxon>
        <taxon>Actinomycetes</taxon>
        <taxon>Pseudonocardiales</taxon>
        <taxon>Pseudonocardiaceae</taxon>
        <taxon>Pseudonocardia</taxon>
    </lineage>
</organism>
<gene>
    <name evidence="2" type="ORF">SAMN05216207_10812</name>
</gene>
<feature type="domain" description="DUF6879" evidence="1">
    <location>
        <begin position="4"/>
        <end position="169"/>
    </location>
</feature>
<dbReference type="InterPro" id="IPR049244">
    <property type="entry name" value="DUF6879"/>
</dbReference>
<dbReference type="RefSeq" id="WP_093356745.1">
    <property type="nucleotide sequence ID" value="NZ_FOUY01000081.1"/>
</dbReference>
<dbReference type="AlphaFoldDB" id="A0A1I5I001"/>
<reference evidence="2 3" key="1">
    <citation type="submission" date="2016-10" db="EMBL/GenBank/DDBJ databases">
        <authorList>
            <person name="de Groot N.N."/>
        </authorList>
    </citation>
    <scope>NUCLEOTIDE SEQUENCE [LARGE SCALE GENOMIC DNA]</scope>
    <source>
        <strain evidence="2 3">CGMCC 4.1877</strain>
    </source>
</reference>
<evidence type="ECO:0000313" key="2">
    <source>
        <dbReference type="EMBL" id="SFO53709.1"/>
    </source>
</evidence>
<sequence>MTPEDLNELYLTYQESAFRLECRDVYAIPGEDPDFDAFLAGKTFPARTVDDDDWLANVHAQVGRGKYFGRVRLLGHPVTDYTRFQLLCYPRENLPAGEEVRILDRLWLPTGSDDWTHQDFWMFDERIVVLQHFDDEGHFLGVSQATDPAPYIAIRRRAVELSVPFDQYRLVPTPRSGAETPERAAS</sequence>
<keyword evidence="3" id="KW-1185">Reference proteome</keyword>
<protein>
    <recommendedName>
        <fullName evidence="1">DUF6879 domain-containing protein</fullName>
    </recommendedName>
</protein>